<organism evidence="1">
    <name type="scientific">Arion vulgaris</name>
    <dbReference type="NCBI Taxonomy" id="1028688"/>
    <lineage>
        <taxon>Eukaryota</taxon>
        <taxon>Metazoa</taxon>
        <taxon>Spiralia</taxon>
        <taxon>Lophotrochozoa</taxon>
        <taxon>Mollusca</taxon>
        <taxon>Gastropoda</taxon>
        <taxon>Heterobranchia</taxon>
        <taxon>Euthyneura</taxon>
        <taxon>Panpulmonata</taxon>
        <taxon>Eupulmonata</taxon>
        <taxon>Stylommatophora</taxon>
        <taxon>Helicina</taxon>
        <taxon>Arionoidea</taxon>
        <taxon>Arionidae</taxon>
        <taxon>Arion</taxon>
    </lineage>
</organism>
<proteinExistence type="predicted"/>
<sequence length="62" mass="7236">MNHLGVSFPSDELHKDITAPELHLLRMPPMIEMFRLSTFSTKTVTFETLIKEIIVCLYSKFH</sequence>
<dbReference type="EMBL" id="HACG01025804">
    <property type="protein sequence ID" value="CEK72669.1"/>
    <property type="molecule type" value="Transcribed_RNA"/>
</dbReference>
<accession>A0A0B6ZVP5</accession>
<gene>
    <name evidence="1" type="primary">ORF83421</name>
    <name evidence="2" type="synonym">ORF83424</name>
</gene>
<dbReference type="EMBL" id="HACG01025803">
    <property type="protein sequence ID" value="CEK72668.1"/>
    <property type="molecule type" value="Transcribed_RNA"/>
</dbReference>
<evidence type="ECO:0000313" key="2">
    <source>
        <dbReference type="EMBL" id="CEK72669.1"/>
    </source>
</evidence>
<name>A0A0B6ZVP5_9EUPU</name>
<dbReference type="AlphaFoldDB" id="A0A0B6ZVP5"/>
<evidence type="ECO:0000313" key="1">
    <source>
        <dbReference type="EMBL" id="CEK72668.1"/>
    </source>
</evidence>
<reference evidence="1" key="1">
    <citation type="submission" date="2014-12" db="EMBL/GenBank/DDBJ databases">
        <title>Insight into the proteome of Arion vulgaris.</title>
        <authorList>
            <person name="Aradska J."/>
            <person name="Bulat T."/>
            <person name="Smidak R."/>
            <person name="Sarate P."/>
            <person name="Gangsoo J."/>
            <person name="Sialana F."/>
            <person name="Bilban M."/>
            <person name="Lubec G."/>
        </authorList>
    </citation>
    <scope>NUCLEOTIDE SEQUENCE</scope>
    <source>
        <tissue evidence="1">Skin</tissue>
    </source>
</reference>
<protein>
    <submittedName>
        <fullName evidence="1">Uncharacterized protein</fullName>
    </submittedName>
</protein>